<keyword evidence="3" id="KW-1185">Reference proteome</keyword>
<accession>A0A2G4F6D2</accession>
<dbReference type="Gene3D" id="1.20.120.330">
    <property type="entry name" value="Nucleotidyltransferases domain 2"/>
    <property type="match status" value="1"/>
</dbReference>
<proteinExistence type="predicted"/>
<organism evidence="2 3">
    <name type="scientific">Tychonema bourrellyi FEM_GT703</name>
    <dbReference type="NCBI Taxonomy" id="2040638"/>
    <lineage>
        <taxon>Bacteria</taxon>
        <taxon>Bacillati</taxon>
        <taxon>Cyanobacteriota</taxon>
        <taxon>Cyanophyceae</taxon>
        <taxon>Oscillatoriophycideae</taxon>
        <taxon>Oscillatoriales</taxon>
        <taxon>Microcoleaceae</taxon>
        <taxon>Tychonema</taxon>
    </lineage>
</organism>
<name>A0A2G4F6D2_9CYAN</name>
<evidence type="ECO:0000313" key="3">
    <source>
        <dbReference type="Proteomes" id="UP000226442"/>
    </source>
</evidence>
<dbReference type="Pfam" id="PF05168">
    <property type="entry name" value="HEPN"/>
    <property type="match status" value="1"/>
</dbReference>
<evidence type="ECO:0000313" key="2">
    <source>
        <dbReference type="EMBL" id="PHX57047.1"/>
    </source>
</evidence>
<reference evidence="2" key="1">
    <citation type="submission" date="2017-10" db="EMBL/GenBank/DDBJ databases">
        <title>Draft genome sequence of the planktic cyanobacteria Tychonema bourrellyi isolated from alpine lentic freshwater.</title>
        <authorList>
            <person name="Tett A."/>
            <person name="Armanini F."/>
            <person name="Asnicar F."/>
            <person name="Boscaini A."/>
            <person name="Pasolli E."/>
            <person name="Zolfo M."/>
            <person name="Donati C."/>
            <person name="Salmaso N."/>
            <person name="Segata N."/>
        </authorList>
    </citation>
    <scope>NUCLEOTIDE SEQUENCE</scope>
    <source>
        <strain evidence="2">FEM_GT703</strain>
    </source>
</reference>
<dbReference type="RefSeq" id="WP_096830964.1">
    <property type="nucleotide sequence ID" value="NZ_NXIB02000007.1"/>
</dbReference>
<evidence type="ECO:0000259" key="1">
    <source>
        <dbReference type="Pfam" id="PF05168"/>
    </source>
</evidence>
<comment type="caution">
    <text evidence="2">The sequence shown here is derived from an EMBL/GenBank/DDBJ whole genome shotgun (WGS) entry which is preliminary data.</text>
</comment>
<sequence>MKFDWSEYFNLAQELAGTSEEAKLRSAVSRAYYSVFCLARNYWRDIQQDPRLSRNKTYDINDHQYVAEEFINYRPKSQTMIEIGKDLTRLRKMRNKADYEDTIFNLQQEARTALMLAQNIISALNELTQ</sequence>
<dbReference type="AlphaFoldDB" id="A0A2G4F6D2"/>
<dbReference type="EMBL" id="NXIB02000007">
    <property type="protein sequence ID" value="PHX57047.1"/>
    <property type="molecule type" value="Genomic_DNA"/>
</dbReference>
<gene>
    <name evidence="2" type="ORF">CP500_002345</name>
</gene>
<dbReference type="OrthoDB" id="6174209at2"/>
<feature type="domain" description="HEPN" evidence="1">
    <location>
        <begin position="19"/>
        <end position="126"/>
    </location>
</feature>
<protein>
    <submittedName>
        <fullName evidence="2">HEPN domain-containing protein</fullName>
    </submittedName>
</protein>
<dbReference type="InterPro" id="IPR007842">
    <property type="entry name" value="HEPN_dom"/>
</dbReference>
<dbReference type="Proteomes" id="UP000226442">
    <property type="component" value="Unassembled WGS sequence"/>
</dbReference>